<gene>
    <name evidence="1" type="ORF">C8D97_110143</name>
</gene>
<dbReference type="OrthoDB" id="5767011at2"/>
<organism evidence="1 2">
    <name type="scientific">Pleionea mediterranea</name>
    <dbReference type="NCBI Taxonomy" id="523701"/>
    <lineage>
        <taxon>Bacteria</taxon>
        <taxon>Pseudomonadati</taxon>
        <taxon>Pseudomonadota</taxon>
        <taxon>Gammaproteobacteria</taxon>
        <taxon>Oceanospirillales</taxon>
        <taxon>Pleioneaceae</taxon>
        <taxon>Pleionea</taxon>
    </lineage>
</organism>
<dbReference type="RefSeq" id="WP_109764461.1">
    <property type="nucleotide sequence ID" value="NZ_QGGU01000010.1"/>
</dbReference>
<dbReference type="InterPro" id="IPR007922">
    <property type="entry name" value="DciA-like"/>
</dbReference>
<name>A0A316FGA0_9GAMM</name>
<dbReference type="Pfam" id="PF05258">
    <property type="entry name" value="DciA"/>
    <property type="match status" value="1"/>
</dbReference>
<accession>A0A316FGA0</accession>
<evidence type="ECO:0000313" key="1">
    <source>
        <dbReference type="EMBL" id="PWK47928.1"/>
    </source>
</evidence>
<dbReference type="Proteomes" id="UP000245790">
    <property type="component" value="Unassembled WGS sequence"/>
</dbReference>
<evidence type="ECO:0000313" key="2">
    <source>
        <dbReference type="Proteomes" id="UP000245790"/>
    </source>
</evidence>
<keyword evidence="2" id="KW-1185">Reference proteome</keyword>
<reference evidence="1 2" key="1">
    <citation type="submission" date="2018-05" db="EMBL/GenBank/DDBJ databases">
        <title>Genomic Encyclopedia of Type Strains, Phase IV (KMG-IV): sequencing the most valuable type-strain genomes for metagenomic binning, comparative biology and taxonomic classification.</title>
        <authorList>
            <person name="Goeker M."/>
        </authorList>
    </citation>
    <scope>NUCLEOTIDE SEQUENCE [LARGE SCALE GENOMIC DNA]</scope>
    <source>
        <strain evidence="1 2">DSM 25350</strain>
    </source>
</reference>
<sequence>MSKTRPEPINSLSDKADGSLRFILDNLARIKQLDHIVKAKLSQKLTSHCRIINYRDNRLVIAVESSSWATRLKFELPNLLSSLRADGFPGLRAIDIKVAESDQNSI</sequence>
<dbReference type="AlphaFoldDB" id="A0A316FGA0"/>
<protein>
    <submittedName>
        <fullName evidence="1">Uncharacterized protein DUF721</fullName>
    </submittedName>
</protein>
<dbReference type="EMBL" id="QGGU01000010">
    <property type="protein sequence ID" value="PWK47928.1"/>
    <property type="molecule type" value="Genomic_DNA"/>
</dbReference>
<proteinExistence type="predicted"/>
<comment type="caution">
    <text evidence="1">The sequence shown here is derived from an EMBL/GenBank/DDBJ whole genome shotgun (WGS) entry which is preliminary data.</text>
</comment>